<sequence>MDDAIRKQVKNSWDKASNTIDEKMGHWAIDIPCITNDNMSADGIIYSPAGDVQRPYPIFYLKFNLCWKPKSGFEMKLLLKDNENSSLSQKYPELKKTNFFIFDDENKKISYKLKNNESQTNVSDFLESVYDNIFPKNPSQVCQTVGLWLSAVKEIFRESLKD</sequence>
<gene>
    <name evidence="1" type="ORF">M9Y10_023353</name>
</gene>
<organism evidence="1 2">
    <name type="scientific">Tritrichomonas musculus</name>
    <dbReference type="NCBI Taxonomy" id="1915356"/>
    <lineage>
        <taxon>Eukaryota</taxon>
        <taxon>Metamonada</taxon>
        <taxon>Parabasalia</taxon>
        <taxon>Tritrichomonadida</taxon>
        <taxon>Tritrichomonadidae</taxon>
        <taxon>Tritrichomonas</taxon>
    </lineage>
</organism>
<dbReference type="EMBL" id="JAPFFF010000003">
    <property type="protein sequence ID" value="KAK8894912.1"/>
    <property type="molecule type" value="Genomic_DNA"/>
</dbReference>
<evidence type="ECO:0000313" key="2">
    <source>
        <dbReference type="Proteomes" id="UP001470230"/>
    </source>
</evidence>
<keyword evidence="2" id="KW-1185">Reference proteome</keyword>
<evidence type="ECO:0000313" key="1">
    <source>
        <dbReference type="EMBL" id="KAK8894912.1"/>
    </source>
</evidence>
<reference evidence="1 2" key="1">
    <citation type="submission" date="2024-04" db="EMBL/GenBank/DDBJ databases">
        <title>Tritrichomonas musculus Genome.</title>
        <authorList>
            <person name="Alves-Ferreira E."/>
            <person name="Grigg M."/>
            <person name="Lorenzi H."/>
            <person name="Galac M."/>
        </authorList>
    </citation>
    <scope>NUCLEOTIDE SEQUENCE [LARGE SCALE GENOMIC DNA]</scope>
    <source>
        <strain evidence="1 2">EAF2021</strain>
    </source>
</reference>
<protein>
    <submittedName>
        <fullName evidence="1">Uncharacterized protein</fullName>
    </submittedName>
</protein>
<comment type="caution">
    <text evidence="1">The sequence shown here is derived from an EMBL/GenBank/DDBJ whole genome shotgun (WGS) entry which is preliminary data.</text>
</comment>
<dbReference type="Proteomes" id="UP001470230">
    <property type="component" value="Unassembled WGS sequence"/>
</dbReference>
<proteinExistence type="predicted"/>
<accession>A0ABR2KVH9</accession>
<name>A0ABR2KVH9_9EUKA</name>